<gene>
    <name evidence="2" type="ORF">EVAR_100309_1</name>
</gene>
<feature type="region of interest" description="Disordered" evidence="1">
    <location>
        <begin position="16"/>
        <end position="35"/>
    </location>
</feature>
<proteinExistence type="predicted"/>
<keyword evidence="3" id="KW-1185">Reference proteome</keyword>
<name>A0A4C1ZYP1_EUMVA</name>
<accession>A0A4C1ZYP1</accession>
<evidence type="ECO:0000313" key="3">
    <source>
        <dbReference type="Proteomes" id="UP000299102"/>
    </source>
</evidence>
<dbReference type="Proteomes" id="UP000299102">
    <property type="component" value="Unassembled WGS sequence"/>
</dbReference>
<sequence>MEVLIKNISHVRADKAQLGRQSAPPPRVPRPAPRPRAANHAFNLPLIAIPAFCYITTDYRPAYEFLHSGNISNAIRQLESLQLSSPIYSSKDCGFLEKFCFNCHTTPKFFFIITFLRDKRACEPPNTRNSTKVTKKSVSKAGPGFKLTTTDAKEEGIHSMFVLAELRTLIILASHPQERAEQRLPGQVIRRRLWNGRRTSRVKYLESPKAFGGHKGVVSLAKRRTPIPGAHLIGAQSECVRSRAA</sequence>
<reference evidence="2 3" key="1">
    <citation type="journal article" date="2019" name="Commun. Biol.">
        <title>The bagworm genome reveals a unique fibroin gene that provides high tensile strength.</title>
        <authorList>
            <person name="Kono N."/>
            <person name="Nakamura H."/>
            <person name="Ohtoshi R."/>
            <person name="Tomita M."/>
            <person name="Numata K."/>
            <person name="Arakawa K."/>
        </authorList>
    </citation>
    <scope>NUCLEOTIDE SEQUENCE [LARGE SCALE GENOMIC DNA]</scope>
</reference>
<evidence type="ECO:0000313" key="2">
    <source>
        <dbReference type="EMBL" id="GBP92134.1"/>
    </source>
</evidence>
<dbReference type="AlphaFoldDB" id="A0A4C1ZYP1"/>
<organism evidence="2 3">
    <name type="scientific">Eumeta variegata</name>
    <name type="common">Bagworm moth</name>
    <name type="synonym">Eumeta japonica</name>
    <dbReference type="NCBI Taxonomy" id="151549"/>
    <lineage>
        <taxon>Eukaryota</taxon>
        <taxon>Metazoa</taxon>
        <taxon>Ecdysozoa</taxon>
        <taxon>Arthropoda</taxon>
        <taxon>Hexapoda</taxon>
        <taxon>Insecta</taxon>
        <taxon>Pterygota</taxon>
        <taxon>Neoptera</taxon>
        <taxon>Endopterygota</taxon>
        <taxon>Lepidoptera</taxon>
        <taxon>Glossata</taxon>
        <taxon>Ditrysia</taxon>
        <taxon>Tineoidea</taxon>
        <taxon>Psychidae</taxon>
        <taxon>Oiketicinae</taxon>
        <taxon>Eumeta</taxon>
    </lineage>
</organism>
<protein>
    <submittedName>
        <fullName evidence="2">Uncharacterized protein</fullName>
    </submittedName>
</protein>
<feature type="compositionally biased region" description="Pro residues" evidence="1">
    <location>
        <begin position="23"/>
        <end position="34"/>
    </location>
</feature>
<evidence type="ECO:0000256" key="1">
    <source>
        <dbReference type="SAM" id="MobiDB-lite"/>
    </source>
</evidence>
<dbReference type="EMBL" id="BGZK01002241">
    <property type="protein sequence ID" value="GBP92134.1"/>
    <property type="molecule type" value="Genomic_DNA"/>
</dbReference>
<comment type="caution">
    <text evidence="2">The sequence shown here is derived from an EMBL/GenBank/DDBJ whole genome shotgun (WGS) entry which is preliminary data.</text>
</comment>